<evidence type="ECO:0000256" key="13">
    <source>
        <dbReference type="SAM" id="SignalP"/>
    </source>
</evidence>
<feature type="domain" description="Mannosidase Ig/CBM-like" evidence="16">
    <location>
        <begin position="717"/>
        <end position="801"/>
    </location>
</feature>
<evidence type="ECO:0000256" key="10">
    <source>
        <dbReference type="ARBA" id="ARBA00038429"/>
    </source>
</evidence>
<feature type="domain" description="Beta-mannosidase-like galactose-binding" evidence="17">
    <location>
        <begin position="43"/>
        <end position="229"/>
    </location>
</feature>
<dbReference type="EC" id="3.2.1.25" evidence="5"/>
<evidence type="ECO:0000259" key="14">
    <source>
        <dbReference type="Pfam" id="PF00703"/>
    </source>
</evidence>
<dbReference type="Gene3D" id="3.20.20.80">
    <property type="entry name" value="Glycosidases"/>
    <property type="match status" value="1"/>
</dbReference>
<feature type="domain" description="Beta-mannosidase Ig-fold" evidence="15">
    <location>
        <begin position="816"/>
        <end position="886"/>
    </location>
</feature>
<dbReference type="SUPFAM" id="SSF49303">
    <property type="entry name" value="beta-Galactosidase/glucuronidase domain"/>
    <property type="match status" value="3"/>
</dbReference>
<sequence length="891" mass="100576">MSFTPFLVRCVQACRSGAMVALLACSAPWAQAQVHTQALDAGWQFRLADESAAKAHPDVVDWRPATVPGSVQTDLMDAKLIPDPFAADNEGRLQWIGLSDWEYRLDFRLDGGTLQRKHVELVFDGLDTFAQVTLNGQPLASTDNMFRRWRLPAKELLKAGNNTLVVRLQSPIKRMQPWLQKQPYALPGAYDSQFGDEPKGVNSATYVRKAQYHYGWDWGPRFVTLGIWKPVRIESWNTARVEDFHVRQLRVDANVAVLAAELEVDATRTGPAKLQVDVAPPQGQPFTLMQDVVLEPGRNQFSLPIRIERPRRWYPAGYGAQPMYTVRATLTQESEELARAERRTGLRTVELRREKDAWGRSFAFVINGIPVFAKGANMIPLDSFPSRVTRARQRAMLETARRANMNMLRLWGGAYYESDAFYEEADALGILIWQDFMFGGAILPADTVFQENVRQEAVEQVRRLRHHPSIVLWCGNNEVQADWESWDGTLAFKNRLSPDERERLWSANLKLFGDVLRGVVQRYAPDVPYWATSPGVDLEGPSSQMDDGDVHFWRVWGGSAPAETFLNTTPRFMSEYGLQSYPEMRTIAAYAKPEDLRLDSPVIRAHQKFGVAVGPDVGNDRVLFYIRKNYGEPKDFASFVYLSQVMQAEGIELAALHLRSQRPRSMGSLYWQLNDVWPGASWSSVDYFGRWKALQFHARRFYADLTVAALRRESNTNFSVVSDKVDKLNGEVQLRVMDFDGRVLRAERAAVAVKPLGVTTVWERSDEMLLQGADPRRTVAEFELLVAGKSVARQRVYFAPARSLQLADPGFLTDISADPSGGANAFKLSIKSRFLARATWIDFGDIDVELQDNSLDISPGEEVVIPLRSSASLQVLRERLNLRSLAGATLH</sequence>
<dbReference type="Pfam" id="PF17753">
    <property type="entry name" value="Ig_mannosidase"/>
    <property type="match status" value="1"/>
</dbReference>
<evidence type="ECO:0000256" key="7">
    <source>
        <dbReference type="ARBA" id="ARBA00022801"/>
    </source>
</evidence>
<evidence type="ECO:0000256" key="2">
    <source>
        <dbReference type="ARBA" id="ARBA00004613"/>
    </source>
</evidence>
<comment type="subcellular location">
    <subcellularLocation>
        <location evidence="2">Secreted</location>
    </subcellularLocation>
</comment>
<evidence type="ECO:0000256" key="3">
    <source>
        <dbReference type="ARBA" id="ARBA00004740"/>
    </source>
</evidence>
<keyword evidence="7 18" id="KW-0378">Hydrolase</keyword>
<dbReference type="InterPro" id="IPR013783">
    <property type="entry name" value="Ig-like_fold"/>
</dbReference>
<dbReference type="InterPro" id="IPR050887">
    <property type="entry name" value="Beta-mannosidase_GH2"/>
</dbReference>
<dbReference type="Pfam" id="PF00703">
    <property type="entry name" value="Glyco_hydro_2"/>
    <property type="match status" value="1"/>
</dbReference>
<comment type="subunit">
    <text evidence="4">Homodimer.</text>
</comment>
<dbReference type="PANTHER" id="PTHR43730:SF1">
    <property type="entry name" value="BETA-MANNOSIDASE"/>
    <property type="match status" value="1"/>
</dbReference>
<dbReference type="Pfam" id="PF17786">
    <property type="entry name" value="Mannosidase_ig"/>
    <property type="match status" value="1"/>
</dbReference>
<keyword evidence="19" id="KW-1185">Reference proteome</keyword>
<keyword evidence="6" id="KW-0964">Secreted</keyword>
<evidence type="ECO:0000256" key="6">
    <source>
        <dbReference type="ARBA" id="ARBA00022525"/>
    </source>
</evidence>
<dbReference type="SUPFAM" id="SSF51445">
    <property type="entry name" value="(Trans)glycosidases"/>
    <property type="match status" value="1"/>
</dbReference>
<dbReference type="Gene3D" id="2.60.120.260">
    <property type="entry name" value="Galactose-binding domain-like"/>
    <property type="match status" value="1"/>
</dbReference>
<evidence type="ECO:0000259" key="16">
    <source>
        <dbReference type="Pfam" id="PF17786"/>
    </source>
</evidence>
<dbReference type="InterPro" id="IPR017853">
    <property type="entry name" value="GH"/>
</dbReference>
<dbReference type="InterPro" id="IPR006102">
    <property type="entry name" value="Ig-like_GH2"/>
</dbReference>
<evidence type="ECO:0000259" key="17">
    <source>
        <dbReference type="Pfam" id="PF22666"/>
    </source>
</evidence>
<feature type="chain" id="PRO_5046938706" description="Beta-mannosidase B" evidence="13">
    <location>
        <begin position="33"/>
        <end position="891"/>
    </location>
</feature>
<keyword evidence="13" id="KW-0732">Signal</keyword>
<dbReference type="InterPro" id="IPR041447">
    <property type="entry name" value="Mannosidase_ig"/>
</dbReference>
<comment type="catalytic activity">
    <reaction evidence="1">
        <text>Hydrolysis of terminal, non-reducing beta-D-mannose residues in beta-D-mannosides.</text>
        <dbReference type="EC" id="3.2.1.25"/>
    </reaction>
</comment>
<dbReference type="Pfam" id="PF22666">
    <property type="entry name" value="Glyco_hydro_2_N2"/>
    <property type="match status" value="1"/>
</dbReference>
<gene>
    <name evidence="18" type="ORF">LXT13_05565</name>
</gene>
<dbReference type="GO" id="GO:0016787">
    <property type="term" value="F:hydrolase activity"/>
    <property type="evidence" value="ECO:0007669"/>
    <property type="project" value="UniProtKB-KW"/>
</dbReference>
<evidence type="ECO:0000313" key="18">
    <source>
        <dbReference type="EMBL" id="MCE4553917.1"/>
    </source>
</evidence>
<dbReference type="RefSeq" id="WP_233370654.1">
    <property type="nucleotide sequence ID" value="NZ_JAJTWU010000002.1"/>
</dbReference>
<evidence type="ECO:0000256" key="4">
    <source>
        <dbReference type="ARBA" id="ARBA00011738"/>
    </source>
</evidence>
<comment type="caution">
    <text evidence="18">The sequence shown here is derived from an EMBL/GenBank/DDBJ whole genome shotgun (WGS) entry which is preliminary data.</text>
</comment>
<dbReference type="InterPro" id="IPR008979">
    <property type="entry name" value="Galactose-bd-like_sf"/>
</dbReference>
<organism evidence="18 19">
    <name type="scientific">Pelomonas cellulosilytica</name>
    <dbReference type="NCBI Taxonomy" id="2906762"/>
    <lineage>
        <taxon>Bacteria</taxon>
        <taxon>Pseudomonadati</taxon>
        <taxon>Pseudomonadota</taxon>
        <taxon>Betaproteobacteria</taxon>
        <taxon>Burkholderiales</taxon>
        <taxon>Sphaerotilaceae</taxon>
        <taxon>Roseateles</taxon>
    </lineage>
</organism>
<evidence type="ECO:0000313" key="19">
    <source>
        <dbReference type="Proteomes" id="UP001200741"/>
    </source>
</evidence>
<dbReference type="PANTHER" id="PTHR43730">
    <property type="entry name" value="BETA-MANNOSIDASE"/>
    <property type="match status" value="1"/>
</dbReference>
<keyword evidence="9" id="KW-0326">Glycosidase</keyword>
<reference evidence="18 19" key="1">
    <citation type="submission" date="2021-12" db="EMBL/GenBank/DDBJ databases">
        <title>Genome seq of P8.</title>
        <authorList>
            <person name="Seo T."/>
        </authorList>
    </citation>
    <scope>NUCLEOTIDE SEQUENCE [LARGE SCALE GENOMIC DNA]</scope>
    <source>
        <strain evidence="18 19">P8</strain>
    </source>
</reference>
<accession>A0ABS8XSP8</accession>
<evidence type="ECO:0000256" key="9">
    <source>
        <dbReference type="ARBA" id="ARBA00023295"/>
    </source>
</evidence>
<evidence type="ECO:0000256" key="8">
    <source>
        <dbReference type="ARBA" id="ARBA00023180"/>
    </source>
</evidence>
<dbReference type="InterPro" id="IPR036156">
    <property type="entry name" value="Beta-gal/glucu_dom_sf"/>
</dbReference>
<comment type="pathway">
    <text evidence="3">Glycan metabolism; N-glycan degradation.</text>
</comment>
<feature type="domain" description="Glycoside hydrolase family 2 immunoglobulin-like beta-sandwich" evidence="14">
    <location>
        <begin position="239"/>
        <end position="347"/>
    </location>
</feature>
<evidence type="ECO:0000259" key="15">
    <source>
        <dbReference type="Pfam" id="PF17753"/>
    </source>
</evidence>
<dbReference type="Proteomes" id="UP001200741">
    <property type="component" value="Unassembled WGS sequence"/>
</dbReference>
<evidence type="ECO:0000256" key="5">
    <source>
        <dbReference type="ARBA" id="ARBA00012754"/>
    </source>
</evidence>
<keyword evidence="8" id="KW-0325">Glycoprotein</keyword>
<dbReference type="SUPFAM" id="SSF49785">
    <property type="entry name" value="Galactose-binding domain-like"/>
    <property type="match status" value="1"/>
</dbReference>
<name>A0ABS8XSP8_9BURK</name>
<dbReference type="Gene3D" id="2.60.40.10">
    <property type="entry name" value="Immunoglobulins"/>
    <property type="match status" value="3"/>
</dbReference>
<feature type="signal peptide" evidence="13">
    <location>
        <begin position="1"/>
        <end position="32"/>
    </location>
</feature>
<evidence type="ECO:0000256" key="1">
    <source>
        <dbReference type="ARBA" id="ARBA00000829"/>
    </source>
</evidence>
<evidence type="ECO:0000256" key="11">
    <source>
        <dbReference type="ARBA" id="ARBA00041069"/>
    </source>
</evidence>
<dbReference type="InterPro" id="IPR054593">
    <property type="entry name" value="Beta-mannosidase-like_N2"/>
</dbReference>
<dbReference type="EMBL" id="JAJTWU010000002">
    <property type="protein sequence ID" value="MCE4553917.1"/>
    <property type="molecule type" value="Genomic_DNA"/>
</dbReference>
<protein>
    <recommendedName>
        <fullName evidence="11">Beta-mannosidase B</fullName>
        <ecNumber evidence="5">3.2.1.25</ecNumber>
    </recommendedName>
    <alternativeName>
        <fullName evidence="12">Mannanase B</fullName>
    </alternativeName>
</protein>
<proteinExistence type="inferred from homology"/>
<evidence type="ECO:0000256" key="12">
    <source>
        <dbReference type="ARBA" id="ARBA00041614"/>
    </source>
</evidence>
<comment type="similarity">
    <text evidence="10">Belongs to the glycosyl hydrolase 2 family. Beta-mannosidase B subfamily.</text>
</comment>
<dbReference type="InterPro" id="IPR041625">
    <property type="entry name" value="Beta-mannosidase_Ig"/>
</dbReference>